<feature type="domain" description="AMP-binding enzyme C-terminal" evidence="4">
    <location>
        <begin position="608"/>
        <end position="682"/>
    </location>
</feature>
<evidence type="ECO:0000256" key="2">
    <source>
        <dbReference type="ARBA" id="ARBA00022598"/>
    </source>
</evidence>
<keyword evidence="2 5" id="KW-0436">Ligase</keyword>
<proteinExistence type="inferred from homology"/>
<dbReference type="AlphaFoldDB" id="A0A7K0CUK7"/>
<organism evidence="5 6">
    <name type="scientific">Nocardia macrotermitis</name>
    <dbReference type="NCBI Taxonomy" id="2585198"/>
    <lineage>
        <taxon>Bacteria</taxon>
        <taxon>Bacillati</taxon>
        <taxon>Actinomycetota</taxon>
        <taxon>Actinomycetes</taxon>
        <taxon>Mycobacteriales</taxon>
        <taxon>Nocardiaceae</taxon>
        <taxon>Nocardia</taxon>
    </lineage>
</organism>
<dbReference type="InterPro" id="IPR025110">
    <property type="entry name" value="AMP-bd_C"/>
</dbReference>
<dbReference type="EC" id="6.2.1.26" evidence="5"/>
<evidence type="ECO:0000256" key="1">
    <source>
        <dbReference type="ARBA" id="ARBA00006432"/>
    </source>
</evidence>
<dbReference type="GO" id="GO:0008756">
    <property type="term" value="F:o-succinylbenzoate-CoA ligase activity"/>
    <property type="evidence" value="ECO:0007669"/>
    <property type="project" value="UniProtKB-EC"/>
</dbReference>
<dbReference type="InterPro" id="IPR020845">
    <property type="entry name" value="AMP-binding_CS"/>
</dbReference>
<feature type="domain" description="AMP-dependent synthetase/ligase" evidence="3">
    <location>
        <begin position="199"/>
        <end position="559"/>
    </location>
</feature>
<dbReference type="InterPro" id="IPR000873">
    <property type="entry name" value="AMP-dep_synth/lig_dom"/>
</dbReference>
<sequence length="708" mass="76622">MVTDIVEVTADIPVARDTVWQLLTDPATYARLFAGIGACDPVEAIGGLPQWRVRVGGPHTEIRTLTIGLLDGGHGRRFELRCAAVGSFVAVRLRQREEQIRVTVTYFAPGRIHPAVAALDNERLEAWTHEGLGRLVQLAHGSATSTVVNGQDSALSFSAAVLRQMVASGVVRTYRPDHGARQIGSLATWGFTLGGGYAAAAVREPDGAAVVDRDSVRSFTQIHERTQALAGAMAAELGLNSRDAIGLLARNHVGAVETMVAAGKLGVDVVLLNAGLSPRQLEETVQRHRLTTLFVDDDLDPLIRYLNSDVHRYRTDCGVAEPNRLPGDPERRSIDDLIALGHNEFRRPQSPGRLIVLTSGTSGAPKGARRPHPKGFGTVAALLSRIPWQMNETMVIPAPLFHTWGLAALQLSTALRATVVLQDEFDARECLRLVAENNASTLILVPTMVQRILDLPVAERARYDTSSLRVVASCGAPLTAATVLRFAEVFGEILYNVYGSTEVSWATIATPEDLRISPTSAGRPPLGTRIAVLDHDRRPVPIGATGRIFVGNRMLFDGYVNYAPPEEAGGLLDTGDLGYLDAAGRLFIAGRGDEMIISGGENVFPRPVEEALSYLPQITDVAVVGVPDHEFGQRLAAYVVKREDSGLDSDMIRTYIRNRLSRFSVPRDVTFLESLPRGETGKIIKRLLSGDYLPGQPVFANGMPHVDA</sequence>
<reference evidence="5 6" key="1">
    <citation type="submission" date="2019-10" db="EMBL/GenBank/DDBJ databases">
        <title>Nocardia macrotermitis sp. nov. and Nocardia aurantia sp. nov., isolated from the gut of fungus growing-termite Macrotermes natalensis.</title>
        <authorList>
            <person name="Benndorf R."/>
            <person name="Schwitalla J."/>
            <person name="Martin K."/>
            <person name="De Beer W."/>
            <person name="Kaster A.-K."/>
            <person name="Vollmers J."/>
            <person name="Poulsen M."/>
            <person name="Beemelmanns C."/>
        </authorList>
    </citation>
    <scope>NUCLEOTIDE SEQUENCE [LARGE SCALE GENOMIC DNA]</scope>
    <source>
        <strain evidence="5 6">RB20</strain>
    </source>
</reference>
<gene>
    <name evidence="5" type="primary">menE_2</name>
    <name evidence="5" type="ORF">NRB20_02280</name>
</gene>
<name>A0A7K0CUK7_9NOCA</name>
<dbReference type="InterPro" id="IPR023393">
    <property type="entry name" value="START-like_dom_sf"/>
</dbReference>
<dbReference type="Gene3D" id="3.40.50.12780">
    <property type="entry name" value="N-terminal domain of ligase-like"/>
    <property type="match status" value="1"/>
</dbReference>
<evidence type="ECO:0000313" key="5">
    <source>
        <dbReference type="EMBL" id="MQY17165.1"/>
    </source>
</evidence>
<dbReference type="PROSITE" id="PS00455">
    <property type="entry name" value="AMP_BINDING"/>
    <property type="match status" value="1"/>
</dbReference>
<dbReference type="Pfam" id="PF13193">
    <property type="entry name" value="AMP-binding_C"/>
    <property type="match status" value="1"/>
</dbReference>
<evidence type="ECO:0000259" key="3">
    <source>
        <dbReference type="Pfam" id="PF00501"/>
    </source>
</evidence>
<dbReference type="SUPFAM" id="SSF56801">
    <property type="entry name" value="Acetyl-CoA synthetase-like"/>
    <property type="match status" value="1"/>
</dbReference>
<dbReference type="PANTHER" id="PTHR43201:SF5">
    <property type="entry name" value="MEDIUM-CHAIN ACYL-COA LIGASE ACSF2, MITOCHONDRIAL"/>
    <property type="match status" value="1"/>
</dbReference>
<dbReference type="Pfam" id="PF00501">
    <property type="entry name" value="AMP-binding"/>
    <property type="match status" value="1"/>
</dbReference>
<dbReference type="Gene3D" id="3.30.530.20">
    <property type="match status" value="1"/>
</dbReference>
<dbReference type="PANTHER" id="PTHR43201">
    <property type="entry name" value="ACYL-COA SYNTHETASE"/>
    <property type="match status" value="1"/>
</dbReference>
<comment type="caution">
    <text evidence="5">The sequence shown here is derived from an EMBL/GenBank/DDBJ whole genome shotgun (WGS) entry which is preliminary data.</text>
</comment>
<evidence type="ECO:0000313" key="6">
    <source>
        <dbReference type="Proteomes" id="UP000438448"/>
    </source>
</evidence>
<evidence type="ECO:0000259" key="4">
    <source>
        <dbReference type="Pfam" id="PF13193"/>
    </source>
</evidence>
<dbReference type="CDD" id="cd07812">
    <property type="entry name" value="SRPBCC"/>
    <property type="match status" value="1"/>
</dbReference>
<dbReference type="InterPro" id="IPR045851">
    <property type="entry name" value="AMP-bd_C_sf"/>
</dbReference>
<dbReference type="GO" id="GO:0031956">
    <property type="term" value="F:medium-chain fatty acid-CoA ligase activity"/>
    <property type="evidence" value="ECO:0007669"/>
    <property type="project" value="TreeGrafter"/>
</dbReference>
<accession>A0A7K0CUK7</accession>
<dbReference type="Gene3D" id="3.30.300.30">
    <property type="match status" value="1"/>
</dbReference>
<protein>
    <submittedName>
        <fullName evidence="5">2-succinylbenzoate--CoA ligase</fullName>
        <ecNumber evidence="5">6.2.1.26</ecNumber>
    </submittedName>
</protein>
<dbReference type="CDD" id="cd04433">
    <property type="entry name" value="AFD_class_I"/>
    <property type="match status" value="1"/>
</dbReference>
<dbReference type="OrthoDB" id="56621at2"/>
<dbReference type="SUPFAM" id="SSF55961">
    <property type="entry name" value="Bet v1-like"/>
    <property type="match status" value="1"/>
</dbReference>
<dbReference type="EMBL" id="WEGK01000001">
    <property type="protein sequence ID" value="MQY17165.1"/>
    <property type="molecule type" value="Genomic_DNA"/>
</dbReference>
<dbReference type="InterPro" id="IPR042099">
    <property type="entry name" value="ANL_N_sf"/>
</dbReference>
<keyword evidence="6" id="KW-1185">Reference proteome</keyword>
<comment type="similarity">
    <text evidence="1">Belongs to the ATP-dependent AMP-binding enzyme family.</text>
</comment>
<dbReference type="Proteomes" id="UP000438448">
    <property type="component" value="Unassembled WGS sequence"/>
</dbReference>
<dbReference type="GO" id="GO:0006631">
    <property type="term" value="P:fatty acid metabolic process"/>
    <property type="evidence" value="ECO:0007669"/>
    <property type="project" value="TreeGrafter"/>
</dbReference>
<dbReference type="RefSeq" id="WP_153407295.1">
    <property type="nucleotide sequence ID" value="NZ_WEGK01000001.1"/>
</dbReference>